<dbReference type="Proteomes" id="UP000176204">
    <property type="component" value="Chromosome I"/>
</dbReference>
<dbReference type="GO" id="GO:0015074">
    <property type="term" value="P:DNA integration"/>
    <property type="evidence" value="ECO:0007669"/>
    <property type="project" value="InterPro"/>
</dbReference>
<accession>A0A1C7PDK8</accession>
<evidence type="ECO:0000313" key="5">
    <source>
        <dbReference type="EMBL" id="SEH79443.1"/>
    </source>
</evidence>
<dbReference type="InterPro" id="IPR050090">
    <property type="entry name" value="Tyrosine_recombinase_XerCD"/>
</dbReference>
<dbReference type="Gene3D" id="1.10.150.130">
    <property type="match status" value="1"/>
</dbReference>
<reference evidence="6" key="1">
    <citation type="submission" date="2016-09" db="EMBL/GenBank/DDBJ databases">
        <authorList>
            <person name="Koehorst J."/>
        </authorList>
    </citation>
    <scope>NUCLEOTIDE SEQUENCE [LARGE SCALE GENOMIC DNA]</scope>
</reference>
<sequence>MQKTKDHILAQSILAPIGISLIDAARIVRELMEECPESDDQPISHCRRAIRLAADAMRQEERTVTFREAVEATLKSKAHRRPRTVAEIRQIATRLMKEIPGLGDRLVRTITTADCQEIFDTVFDSTRQKYKARTILHGIFTISKKRGWCDENPVGRTDAPSLHETEIRALMPEEIKRLQSQIRRHHNRACAPAVALMLYAGIRPHEVTRLTWNDIDFEEKIIALRPQHTKTGGARHVHIPPVLERWLCRYRPATDHNKAICPPNWSRRWQRLRKAAGFDKTWQQDCLRHTFASYHAKYFRNYPLLQMEMGHRSADLLRTRYVNMSGITRQEAKQFWR</sequence>
<dbReference type="InterPro" id="IPR011010">
    <property type="entry name" value="DNA_brk_join_enz"/>
</dbReference>
<evidence type="ECO:0000256" key="3">
    <source>
        <dbReference type="ARBA" id="ARBA00023172"/>
    </source>
</evidence>
<dbReference type="AlphaFoldDB" id="A0A1C7PDK8"/>
<dbReference type="InterPro" id="IPR013762">
    <property type="entry name" value="Integrase-like_cat_sf"/>
</dbReference>
<dbReference type="PROSITE" id="PS51898">
    <property type="entry name" value="TYR_RECOMBINASE"/>
    <property type="match status" value="1"/>
</dbReference>
<dbReference type="PANTHER" id="PTHR30349">
    <property type="entry name" value="PHAGE INTEGRASE-RELATED"/>
    <property type="match status" value="1"/>
</dbReference>
<dbReference type="CDD" id="cd00796">
    <property type="entry name" value="INT_Rci_Hp1_C"/>
    <property type="match status" value="1"/>
</dbReference>
<name>A0A1C7PDK8_9BACT</name>
<dbReference type="EMBL" id="LT629973">
    <property type="protein sequence ID" value="SEH79443.1"/>
    <property type="molecule type" value="Genomic_DNA"/>
</dbReference>
<dbReference type="SUPFAM" id="SSF56349">
    <property type="entry name" value="DNA breaking-rejoining enzymes"/>
    <property type="match status" value="1"/>
</dbReference>
<keyword evidence="6" id="KW-1185">Reference proteome</keyword>
<dbReference type="InterPro" id="IPR002104">
    <property type="entry name" value="Integrase_catalytic"/>
</dbReference>
<evidence type="ECO:0000256" key="1">
    <source>
        <dbReference type="ARBA" id="ARBA00008857"/>
    </source>
</evidence>
<comment type="similarity">
    <text evidence="1">Belongs to the 'phage' integrase family.</text>
</comment>
<evidence type="ECO:0000259" key="4">
    <source>
        <dbReference type="PROSITE" id="PS51898"/>
    </source>
</evidence>
<keyword evidence="2" id="KW-0238">DNA-binding</keyword>
<dbReference type="InterPro" id="IPR010998">
    <property type="entry name" value="Integrase_recombinase_N"/>
</dbReference>
<protein>
    <submittedName>
        <fullName evidence="5">Phage integrase family</fullName>
    </submittedName>
</protein>
<dbReference type="Gene3D" id="1.10.443.10">
    <property type="entry name" value="Intergrase catalytic core"/>
    <property type="match status" value="1"/>
</dbReference>
<dbReference type="PANTHER" id="PTHR30349:SF41">
    <property type="entry name" value="INTEGRASE_RECOMBINASE PROTEIN MJ0367-RELATED"/>
    <property type="match status" value="1"/>
</dbReference>
<organism evidence="5 6">
    <name type="scientific">Akkermansia glycaniphila</name>
    <dbReference type="NCBI Taxonomy" id="1679444"/>
    <lineage>
        <taxon>Bacteria</taxon>
        <taxon>Pseudomonadati</taxon>
        <taxon>Verrucomicrobiota</taxon>
        <taxon>Verrucomicrobiia</taxon>
        <taxon>Verrucomicrobiales</taxon>
        <taxon>Akkermansiaceae</taxon>
        <taxon>Akkermansia</taxon>
    </lineage>
</organism>
<dbReference type="Pfam" id="PF00589">
    <property type="entry name" value="Phage_integrase"/>
    <property type="match status" value="1"/>
</dbReference>
<feature type="domain" description="Tyr recombinase" evidence="4">
    <location>
        <begin position="165"/>
        <end position="334"/>
    </location>
</feature>
<gene>
    <name evidence="5" type="ORF">PYTT_0796</name>
</gene>
<proteinExistence type="inferred from homology"/>
<keyword evidence="3" id="KW-0233">DNA recombination</keyword>
<dbReference type="STRING" id="1679444.PYTT_0796"/>
<dbReference type="GO" id="GO:0006310">
    <property type="term" value="P:DNA recombination"/>
    <property type="evidence" value="ECO:0007669"/>
    <property type="project" value="UniProtKB-KW"/>
</dbReference>
<dbReference type="GO" id="GO:0003677">
    <property type="term" value="F:DNA binding"/>
    <property type="evidence" value="ECO:0007669"/>
    <property type="project" value="UniProtKB-KW"/>
</dbReference>
<evidence type="ECO:0000256" key="2">
    <source>
        <dbReference type="ARBA" id="ARBA00023125"/>
    </source>
</evidence>
<dbReference type="KEGG" id="agl:PYTT_0796"/>
<evidence type="ECO:0000313" key="6">
    <source>
        <dbReference type="Proteomes" id="UP000176204"/>
    </source>
</evidence>
<dbReference type="RefSeq" id="WP_067773649.1">
    <property type="nucleotide sequence ID" value="NZ_JACVVN010000001.1"/>
</dbReference>